<accession>A0A5J5CDA6</accession>
<keyword evidence="2" id="KW-1185">Reference proteome</keyword>
<feature type="non-terminal residue" evidence="1">
    <location>
        <position position="1"/>
    </location>
</feature>
<protein>
    <submittedName>
        <fullName evidence="1">Uncharacterized protein</fullName>
    </submittedName>
</protein>
<gene>
    <name evidence="1" type="ORF">FQN60_003400</name>
</gene>
<name>A0A5J5CDA6_9PERO</name>
<organism evidence="1 2">
    <name type="scientific">Etheostoma spectabile</name>
    <name type="common">orangethroat darter</name>
    <dbReference type="NCBI Taxonomy" id="54343"/>
    <lineage>
        <taxon>Eukaryota</taxon>
        <taxon>Metazoa</taxon>
        <taxon>Chordata</taxon>
        <taxon>Craniata</taxon>
        <taxon>Vertebrata</taxon>
        <taxon>Euteleostomi</taxon>
        <taxon>Actinopterygii</taxon>
        <taxon>Neopterygii</taxon>
        <taxon>Teleostei</taxon>
        <taxon>Neoteleostei</taxon>
        <taxon>Acanthomorphata</taxon>
        <taxon>Eupercaria</taxon>
        <taxon>Perciformes</taxon>
        <taxon>Percoidei</taxon>
        <taxon>Percidae</taxon>
        <taxon>Etheostomatinae</taxon>
        <taxon>Etheostoma</taxon>
    </lineage>
</organism>
<proteinExistence type="predicted"/>
<evidence type="ECO:0000313" key="2">
    <source>
        <dbReference type="Proteomes" id="UP000327493"/>
    </source>
</evidence>
<comment type="caution">
    <text evidence="1">The sequence shown here is derived from an EMBL/GenBank/DDBJ whole genome shotgun (WGS) entry which is preliminary data.</text>
</comment>
<dbReference type="EMBL" id="VOFY01001444">
    <property type="protein sequence ID" value="KAA8577970.1"/>
    <property type="molecule type" value="Genomic_DNA"/>
</dbReference>
<dbReference type="Proteomes" id="UP000327493">
    <property type="component" value="Unassembled WGS sequence"/>
</dbReference>
<evidence type="ECO:0000313" key="1">
    <source>
        <dbReference type="EMBL" id="KAA8577970.1"/>
    </source>
</evidence>
<reference evidence="1 2" key="1">
    <citation type="submission" date="2019-08" db="EMBL/GenBank/DDBJ databases">
        <title>A chromosome-level genome assembly, high-density linkage maps, and genome scans reveal the genomic architecture of hybrid incompatibilities underlying speciation via character displacement in darters (Percidae: Etheostominae).</title>
        <authorList>
            <person name="Moran R.L."/>
            <person name="Catchen J.M."/>
            <person name="Fuller R.C."/>
        </authorList>
    </citation>
    <scope>NUCLEOTIDE SEQUENCE [LARGE SCALE GENOMIC DNA]</scope>
    <source>
        <strain evidence="1">EspeVRDwgs_2016</strain>
        <tissue evidence="1">Muscle</tissue>
    </source>
</reference>
<dbReference type="AlphaFoldDB" id="A0A5J5CDA6"/>
<sequence>VIRAALLGDPWRKWTAPPTWLSDVPVETLLWLLGETSESPSWRLLPEGALIFLSSANRATSSEIARADSTAGDVLEVVLLLGKSSVTRSFSRDEDLCPFFLVSSSLLALPLESDDDERREERLVTLLSMLMLGDEA</sequence>